<evidence type="ECO:0000256" key="1">
    <source>
        <dbReference type="SAM" id="MobiDB-lite"/>
    </source>
</evidence>
<dbReference type="RefSeq" id="WP_015772610.1">
    <property type="nucleotide sequence ID" value="NC_013174.1"/>
</dbReference>
<evidence type="ECO:0000256" key="2">
    <source>
        <dbReference type="SAM" id="SignalP"/>
    </source>
</evidence>
<dbReference type="Pfam" id="PF10783">
    <property type="entry name" value="DUF2599"/>
    <property type="match status" value="1"/>
</dbReference>
<evidence type="ECO:0008006" key="5">
    <source>
        <dbReference type="Google" id="ProtNLM"/>
    </source>
</evidence>
<feature type="chain" id="PRO_5039662102" description="DUF2599 domain-containing protein" evidence="2">
    <location>
        <begin position="19"/>
        <end position="271"/>
    </location>
</feature>
<feature type="region of interest" description="Disordered" evidence="1">
    <location>
        <begin position="23"/>
        <end position="57"/>
    </location>
</feature>
<gene>
    <name evidence="3" type="ordered locus">Jden_2365</name>
</gene>
<dbReference type="STRING" id="471856.Jden_2365"/>
<dbReference type="InterPro" id="IPR019719">
    <property type="entry name" value="DUF2599"/>
</dbReference>
<dbReference type="eggNOG" id="ENOG5033526">
    <property type="taxonomic scope" value="Bacteria"/>
</dbReference>
<protein>
    <recommendedName>
        <fullName evidence="5">DUF2599 domain-containing protein</fullName>
    </recommendedName>
</protein>
<proteinExistence type="predicted"/>
<dbReference type="KEGG" id="jde:Jden_2365"/>
<dbReference type="AlphaFoldDB" id="C7R2K8"/>
<accession>C7R2K8</accession>
<dbReference type="PROSITE" id="PS51257">
    <property type="entry name" value="PROKAR_LIPOPROTEIN"/>
    <property type="match status" value="1"/>
</dbReference>
<feature type="signal peptide" evidence="2">
    <location>
        <begin position="1"/>
        <end position="18"/>
    </location>
</feature>
<sequence>MRRVMWVAACVMVAAVVAGCGGSAPGGEANRPAPSASEPLSSRAPGDATTRDDDVALSPSATVTVDGQGWSVTGGRVVSGDPHSGAVVRVPLSKNGTVAVALEGPDGLAAQVEVDGTVAVTVEGEFVVGLSAAREVASGDGAGDVVGRWAVREGGALVVELADAPVTHDGSVAVTVGIDSVGSVTWGVAEGGSSLAVTPSTWGRAGGVTVARFGWADVVERDADADIPGMEEQFACHALGASAKDTWNLEPWRPAVPLPQMMAALCNPESQ</sequence>
<evidence type="ECO:0000313" key="4">
    <source>
        <dbReference type="Proteomes" id="UP000000628"/>
    </source>
</evidence>
<dbReference type="EMBL" id="CP001706">
    <property type="protein sequence ID" value="ACV09999.1"/>
    <property type="molecule type" value="Genomic_DNA"/>
</dbReference>
<name>C7R2K8_JONDD</name>
<dbReference type="HOGENOM" id="CLU_1084598_0_0_11"/>
<dbReference type="Proteomes" id="UP000000628">
    <property type="component" value="Chromosome"/>
</dbReference>
<reference evidence="3 4" key="1">
    <citation type="journal article" date="2009" name="Stand. Genomic Sci.">
        <title>Complete genome sequence of Jonesia denitrificans type strain (Prevot 55134).</title>
        <authorList>
            <person name="Pukall R."/>
            <person name="Gehrich-Schroter G."/>
            <person name="Lapidus A."/>
            <person name="Nolan M."/>
            <person name="Glavina Del Rio T."/>
            <person name="Lucas S."/>
            <person name="Chen F."/>
            <person name="Tice H."/>
            <person name="Pitluck S."/>
            <person name="Cheng J.F."/>
            <person name="Copeland A."/>
            <person name="Saunders E."/>
            <person name="Brettin T."/>
            <person name="Detter J.C."/>
            <person name="Bruce D."/>
            <person name="Goodwin L."/>
            <person name="Pati A."/>
            <person name="Ivanova N."/>
            <person name="Mavromatis K."/>
            <person name="Ovchinnikova G."/>
            <person name="Chen A."/>
            <person name="Palaniappan K."/>
            <person name="Land M."/>
            <person name="Hauser L."/>
            <person name="Chang Y.J."/>
            <person name="Jeffries C.D."/>
            <person name="Chain P."/>
            <person name="Goker M."/>
            <person name="Bristow J."/>
            <person name="Eisen J.A."/>
            <person name="Markowitz V."/>
            <person name="Hugenholtz P."/>
            <person name="Kyrpides N.C."/>
            <person name="Klenk H.P."/>
            <person name="Han C."/>
        </authorList>
    </citation>
    <scope>NUCLEOTIDE SEQUENCE [LARGE SCALE GENOMIC DNA]</scope>
    <source>
        <strain evidence="4">ATCC 14870 / DSM 20603 / BCRC 15368 / CIP 55.134 / JCM 11481 / NBRC 15587 / NCTC 10816 / Prevot 55134</strain>
    </source>
</reference>
<keyword evidence="4" id="KW-1185">Reference proteome</keyword>
<organism evidence="3 4">
    <name type="scientific">Jonesia denitrificans (strain ATCC 14870 / DSM 20603 / BCRC 15368 / CIP 55.134 / JCM 11481 / NBRC 15587 / NCTC 10816 / Prevot 55134)</name>
    <name type="common">Listeria denitrificans</name>
    <dbReference type="NCBI Taxonomy" id="471856"/>
    <lineage>
        <taxon>Bacteria</taxon>
        <taxon>Bacillati</taxon>
        <taxon>Actinomycetota</taxon>
        <taxon>Actinomycetes</taxon>
        <taxon>Micrococcales</taxon>
        <taxon>Jonesiaceae</taxon>
        <taxon>Jonesia</taxon>
    </lineage>
</organism>
<keyword evidence="2" id="KW-0732">Signal</keyword>
<evidence type="ECO:0000313" key="3">
    <source>
        <dbReference type="EMBL" id="ACV09999.1"/>
    </source>
</evidence>